<feature type="region of interest" description="Disordered" evidence="1">
    <location>
        <begin position="1"/>
        <end position="43"/>
    </location>
</feature>
<reference evidence="2" key="1">
    <citation type="journal article" date="2023" name="Mol. Phylogenet. Evol.">
        <title>Genome-scale phylogeny and comparative genomics of the fungal order Sordariales.</title>
        <authorList>
            <person name="Hensen N."/>
            <person name="Bonometti L."/>
            <person name="Westerberg I."/>
            <person name="Brannstrom I.O."/>
            <person name="Guillou S."/>
            <person name="Cros-Aarteil S."/>
            <person name="Calhoun S."/>
            <person name="Haridas S."/>
            <person name="Kuo A."/>
            <person name="Mondo S."/>
            <person name="Pangilinan J."/>
            <person name="Riley R."/>
            <person name="LaButti K."/>
            <person name="Andreopoulos B."/>
            <person name="Lipzen A."/>
            <person name="Chen C."/>
            <person name="Yan M."/>
            <person name="Daum C."/>
            <person name="Ng V."/>
            <person name="Clum A."/>
            <person name="Steindorff A."/>
            <person name="Ohm R.A."/>
            <person name="Martin F."/>
            <person name="Silar P."/>
            <person name="Natvig D.O."/>
            <person name="Lalanne C."/>
            <person name="Gautier V."/>
            <person name="Ament-Velasquez S.L."/>
            <person name="Kruys A."/>
            <person name="Hutchinson M.I."/>
            <person name="Powell A.J."/>
            <person name="Barry K."/>
            <person name="Miller A.N."/>
            <person name="Grigoriev I.V."/>
            <person name="Debuchy R."/>
            <person name="Gladieux P."/>
            <person name="Hiltunen Thoren M."/>
            <person name="Johannesson H."/>
        </authorList>
    </citation>
    <scope>NUCLEOTIDE SEQUENCE</scope>
    <source>
        <strain evidence="2">CBS 757.83</strain>
    </source>
</reference>
<evidence type="ECO:0000313" key="3">
    <source>
        <dbReference type="Proteomes" id="UP001305647"/>
    </source>
</evidence>
<sequence length="219" mass="24728">MMLPSTTPEASKQGTGKGMKTRTDSRCKKGIATSSRRGTRRQDVCDNGQFQGAVSICSIPIPSSIQPPTPNSKKLTIVDSPSHIQDQYQYQYQYQYPACVMNRPCYPVCSPRNKKNQKAHSHIIPSYHTLPKQSPKKKGERKTKPRRLCLALPCLALPPYKAKYCKLEPVAVAPTHPFPNHPPNSINRNRYCIKIYPPYHTITRSLGTLIEHSMKIPRC</sequence>
<evidence type="ECO:0000256" key="1">
    <source>
        <dbReference type="SAM" id="MobiDB-lite"/>
    </source>
</evidence>
<protein>
    <submittedName>
        <fullName evidence="2">Uncharacterized protein</fullName>
    </submittedName>
</protein>
<feature type="compositionally biased region" description="Basic residues" evidence="1">
    <location>
        <begin position="134"/>
        <end position="144"/>
    </location>
</feature>
<reference evidence="2" key="2">
    <citation type="submission" date="2023-05" db="EMBL/GenBank/DDBJ databases">
        <authorList>
            <consortium name="Lawrence Berkeley National Laboratory"/>
            <person name="Steindorff A."/>
            <person name="Hensen N."/>
            <person name="Bonometti L."/>
            <person name="Westerberg I."/>
            <person name="Brannstrom I.O."/>
            <person name="Guillou S."/>
            <person name="Cros-Aarteil S."/>
            <person name="Calhoun S."/>
            <person name="Haridas S."/>
            <person name="Kuo A."/>
            <person name="Mondo S."/>
            <person name="Pangilinan J."/>
            <person name="Riley R."/>
            <person name="Labutti K."/>
            <person name="Andreopoulos B."/>
            <person name="Lipzen A."/>
            <person name="Chen C."/>
            <person name="Yanf M."/>
            <person name="Daum C."/>
            <person name="Ng V."/>
            <person name="Clum A."/>
            <person name="Ohm R."/>
            <person name="Martin F."/>
            <person name="Silar P."/>
            <person name="Natvig D."/>
            <person name="Lalanne C."/>
            <person name="Gautier V."/>
            <person name="Ament-Velasquez S.L."/>
            <person name="Kruys A."/>
            <person name="Hutchinson M.I."/>
            <person name="Powell A.J."/>
            <person name="Barry K."/>
            <person name="Miller A.N."/>
            <person name="Grigoriev I.V."/>
            <person name="Debuchy R."/>
            <person name="Gladieux P."/>
            <person name="Thoren M.H."/>
            <person name="Johannesson H."/>
        </authorList>
    </citation>
    <scope>NUCLEOTIDE SEQUENCE</scope>
    <source>
        <strain evidence="2">CBS 757.83</strain>
    </source>
</reference>
<organism evidence="2 3">
    <name type="scientific">Parathielavia hyrcaniae</name>
    <dbReference type="NCBI Taxonomy" id="113614"/>
    <lineage>
        <taxon>Eukaryota</taxon>
        <taxon>Fungi</taxon>
        <taxon>Dikarya</taxon>
        <taxon>Ascomycota</taxon>
        <taxon>Pezizomycotina</taxon>
        <taxon>Sordariomycetes</taxon>
        <taxon>Sordariomycetidae</taxon>
        <taxon>Sordariales</taxon>
        <taxon>Chaetomiaceae</taxon>
        <taxon>Parathielavia</taxon>
    </lineage>
</organism>
<dbReference type="Proteomes" id="UP001305647">
    <property type="component" value="Unassembled WGS sequence"/>
</dbReference>
<dbReference type="EMBL" id="MU863633">
    <property type="protein sequence ID" value="KAK4101958.1"/>
    <property type="molecule type" value="Genomic_DNA"/>
</dbReference>
<accession>A0AAN6Q1T0</accession>
<feature type="compositionally biased region" description="Polar residues" evidence="1">
    <location>
        <begin position="1"/>
        <end position="14"/>
    </location>
</feature>
<evidence type="ECO:0000313" key="2">
    <source>
        <dbReference type="EMBL" id="KAK4101958.1"/>
    </source>
</evidence>
<comment type="caution">
    <text evidence="2">The sequence shown here is derived from an EMBL/GenBank/DDBJ whole genome shotgun (WGS) entry which is preliminary data.</text>
</comment>
<proteinExistence type="predicted"/>
<keyword evidence="3" id="KW-1185">Reference proteome</keyword>
<dbReference type="AlphaFoldDB" id="A0AAN6Q1T0"/>
<gene>
    <name evidence="2" type="ORF">N658DRAFT_42659</name>
</gene>
<feature type="region of interest" description="Disordered" evidence="1">
    <location>
        <begin position="120"/>
        <end position="144"/>
    </location>
</feature>
<name>A0AAN6Q1T0_9PEZI</name>